<keyword evidence="1" id="KW-0862">Zinc</keyword>
<comment type="caution">
    <text evidence="3">The sequence shown here is derived from an EMBL/GenBank/DDBJ whole genome shotgun (WGS) entry which is preliminary data.</text>
</comment>
<dbReference type="PROSITE" id="PS50089">
    <property type="entry name" value="ZF_RING_2"/>
    <property type="match status" value="1"/>
</dbReference>
<dbReference type="VEuPathDB" id="FungiDB:MFRU_064g00420"/>
<feature type="domain" description="RING-type" evidence="2">
    <location>
        <begin position="211"/>
        <end position="250"/>
    </location>
</feature>
<reference evidence="3 4" key="1">
    <citation type="submission" date="2019-06" db="EMBL/GenBank/DDBJ databases">
        <title>Genome Sequence of the Brown Rot Fungal Pathogen Monilinia fructicola.</title>
        <authorList>
            <person name="De Miccolis Angelini R.M."/>
            <person name="Landi L."/>
            <person name="Abate D."/>
            <person name="Pollastro S."/>
            <person name="Romanazzi G."/>
            <person name="Faretra F."/>
        </authorList>
    </citation>
    <scope>NUCLEOTIDE SEQUENCE [LARGE SCALE GENOMIC DNA]</scope>
    <source>
        <strain evidence="3 4">Mfrc123</strain>
    </source>
</reference>
<dbReference type="EMBL" id="VICG01000007">
    <property type="protein sequence ID" value="KAA8569835.1"/>
    <property type="molecule type" value="Genomic_DNA"/>
</dbReference>
<protein>
    <recommendedName>
        <fullName evidence="2">RING-type domain-containing protein</fullName>
    </recommendedName>
</protein>
<dbReference type="Pfam" id="PF13639">
    <property type="entry name" value="zf-RING_2"/>
    <property type="match status" value="1"/>
</dbReference>
<dbReference type="SUPFAM" id="SSF57850">
    <property type="entry name" value="RING/U-box"/>
    <property type="match status" value="1"/>
</dbReference>
<sequence length="485" mass="56954">MCLRTVITYTFCRQSPYSSIIRTCKAEGICEAVHTRRIYYEDVCPDCYFGDDPQRVIRESVDATKKFDRRLGYQIRQFEERNPKEEIDAIFERAEAFVAENFAPADRNNRFIFCSSESLNRDACNHLWRLLEMQLLPYIWLNFLARKGSSVSTRRRTLTLQMLEALSKEHQFISLYEDALDENTEREFRRLIGAHSRWVTTEVENPPDDDCAIDRMPLRDETTVRLPCGHMFHENCIEAYVDGVNCPYCRDPKARGPVPDISARETGPMPKWLYVIAPPERPRVNQELLSQLPPTDEEIDNLKNAFKLAQDDTESLFKDISDVQDELDNIRAKTIAWERNFLDDSLDSNGQSPLSEFYQSIHATRMTIRMQEIEHQELLSDANKMHHEPHVSRNYQYEELQSGLELSRFSERRRYLEDRFYDICAGVFGWDKIFSLEATMKKELLTENILSRTQMLWRLGVARRDKAADNLNFAVYHKSLHELQK</sequence>
<evidence type="ECO:0000313" key="3">
    <source>
        <dbReference type="EMBL" id="KAA8569835.1"/>
    </source>
</evidence>
<dbReference type="OrthoDB" id="8062037at2759"/>
<evidence type="ECO:0000256" key="1">
    <source>
        <dbReference type="PROSITE-ProRule" id="PRU00175"/>
    </source>
</evidence>
<proteinExistence type="predicted"/>
<evidence type="ECO:0000313" key="4">
    <source>
        <dbReference type="Proteomes" id="UP000322873"/>
    </source>
</evidence>
<accession>A0A5M9JSB9</accession>
<evidence type="ECO:0000259" key="2">
    <source>
        <dbReference type="PROSITE" id="PS50089"/>
    </source>
</evidence>
<dbReference type="Gene3D" id="3.30.40.10">
    <property type="entry name" value="Zinc/RING finger domain, C3HC4 (zinc finger)"/>
    <property type="match status" value="1"/>
</dbReference>
<organism evidence="3 4">
    <name type="scientific">Monilinia fructicola</name>
    <name type="common">Brown rot fungus</name>
    <name type="synonym">Ciboria fructicola</name>
    <dbReference type="NCBI Taxonomy" id="38448"/>
    <lineage>
        <taxon>Eukaryota</taxon>
        <taxon>Fungi</taxon>
        <taxon>Dikarya</taxon>
        <taxon>Ascomycota</taxon>
        <taxon>Pezizomycotina</taxon>
        <taxon>Leotiomycetes</taxon>
        <taxon>Helotiales</taxon>
        <taxon>Sclerotiniaceae</taxon>
        <taxon>Monilinia</taxon>
    </lineage>
</organism>
<keyword evidence="4" id="KW-1185">Reference proteome</keyword>
<name>A0A5M9JSB9_MONFR</name>
<dbReference type="AlphaFoldDB" id="A0A5M9JSB9"/>
<dbReference type="Proteomes" id="UP000322873">
    <property type="component" value="Unassembled WGS sequence"/>
</dbReference>
<keyword evidence="1" id="KW-0479">Metal-binding</keyword>
<dbReference type="GO" id="GO:0008270">
    <property type="term" value="F:zinc ion binding"/>
    <property type="evidence" value="ECO:0007669"/>
    <property type="project" value="UniProtKB-KW"/>
</dbReference>
<gene>
    <name evidence="3" type="ORF">EYC84_002178</name>
</gene>
<dbReference type="SMART" id="SM00184">
    <property type="entry name" value="RING"/>
    <property type="match status" value="1"/>
</dbReference>
<dbReference type="InterPro" id="IPR001841">
    <property type="entry name" value="Znf_RING"/>
</dbReference>
<dbReference type="InterPro" id="IPR013083">
    <property type="entry name" value="Znf_RING/FYVE/PHD"/>
</dbReference>
<keyword evidence="1" id="KW-0863">Zinc-finger</keyword>